<evidence type="ECO:0000256" key="1">
    <source>
        <dbReference type="SAM" id="MobiDB-lite"/>
    </source>
</evidence>
<dbReference type="Proteomes" id="UP000242287">
    <property type="component" value="Unassembled WGS sequence"/>
</dbReference>
<keyword evidence="2" id="KW-0472">Membrane</keyword>
<feature type="compositionally biased region" description="Polar residues" evidence="1">
    <location>
        <begin position="1"/>
        <end position="26"/>
    </location>
</feature>
<dbReference type="AlphaFoldDB" id="A0A2A9NHC9"/>
<keyword evidence="2" id="KW-1133">Transmembrane helix</keyword>
<evidence type="ECO:0000313" key="4">
    <source>
        <dbReference type="Proteomes" id="UP000242287"/>
    </source>
</evidence>
<name>A0A2A9NHC9_9AGAR</name>
<feature type="region of interest" description="Disordered" evidence="1">
    <location>
        <begin position="1"/>
        <end position="27"/>
    </location>
</feature>
<evidence type="ECO:0000256" key="2">
    <source>
        <dbReference type="SAM" id="Phobius"/>
    </source>
</evidence>
<evidence type="ECO:0000313" key="3">
    <source>
        <dbReference type="EMBL" id="PFH47063.1"/>
    </source>
</evidence>
<gene>
    <name evidence="3" type="ORF">AMATHDRAFT_7110</name>
</gene>
<organism evidence="3 4">
    <name type="scientific">Amanita thiersii Skay4041</name>
    <dbReference type="NCBI Taxonomy" id="703135"/>
    <lineage>
        <taxon>Eukaryota</taxon>
        <taxon>Fungi</taxon>
        <taxon>Dikarya</taxon>
        <taxon>Basidiomycota</taxon>
        <taxon>Agaricomycotina</taxon>
        <taxon>Agaricomycetes</taxon>
        <taxon>Agaricomycetidae</taxon>
        <taxon>Agaricales</taxon>
        <taxon>Pluteineae</taxon>
        <taxon>Amanitaceae</taxon>
        <taxon>Amanita</taxon>
    </lineage>
</organism>
<keyword evidence="4" id="KW-1185">Reference proteome</keyword>
<accession>A0A2A9NHC9</accession>
<proteinExistence type="predicted"/>
<dbReference type="EMBL" id="KZ302137">
    <property type="protein sequence ID" value="PFH47063.1"/>
    <property type="molecule type" value="Genomic_DNA"/>
</dbReference>
<keyword evidence="2" id="KW-0812">Transmembrane</keyword>
<reference evidence="3 4" key="1">
    <citation type="submission" date="2014-02" db="EMBL/GenBank/DDBJ databases">
        <title>Transposable element dynamics among asymbiotic and ectomycorrhizal Amanita fungi.</title>
        <authorList>
            <consortium name="DOE Joint Genome Institute"/>
            <person name="Hess J."/>
            <person name="Skrede I."/>
            <person name="Wolfe B."/>
            <person name="LaButti K."/>
            <person name="Ohm R.A."/>
            <person name="Grigoriev I.V."/>
            <person name="Pringle A."/>
        </authorList>
    </citation>
    <scope>NUCLEOTIDE SEQUENCE [LARGE SCALE GENOMIC DNA]</scope>
    <source>
        <strain evidence="3 4">SKay4041</strain>
    </source>
</reference>
<sequence length="175" mass="18909">MSAATQKTGNIANVSTPPPSATSRAGSTPELCDISAVSARIPHLKPEVIAGFTLVGVASCILLILSAYALTMCIRRRRSRRRSAVVSLLPEETVSITPLTISKPPQYSLSPFPKDPPLYRFKAKAAIKQSSASHLTRAESSGELCANIGSWFSNECSFTFSEHLHTQRSKLEHAK</sequence>
<protein>
    <submittedName>
        <fullName evidence="3">Uncharacterized protein</fullName>
    </submittedName>
</protein>
<feature type="transmembrane region" description="Helical" evidence="2">
    <location>
        <begin position="48"/>
        <end position="74"/>
    </location>
</feature>